<feature type="transmembrane region" description="Helical" evidence="9">
    <location>
        <begin position="40"/>
        <end position="59"/>
    </location>
</feature>
<dbReference type="AlphaFoldDB" id="A0A853FGS3"/>
<keyword evidence="8 9" id="KW-0012">Acyltransferase</keyword>
<feature type="transmembrane region" description="Helical" evidence="9">
    <location>
        <begin position="66"/>
        <end position="87"/>
    </location>
</feature>
<feature type="transmembrane region" description="Helical" evidence="9">
    <location>
        <begin position="216"/>
        <end position="236"/>
    </location>
</feature>
<evidence type="ECO:0000256" key="6">
    <source>
        <dbReference type="ARBA" id="ARBA00022989"/>
    </source>
</evidence>
<dbReference type="Proteomes" id="UP000580517">
    <property type="component" value="Unassembled WGS sequence"/>
</dbReference>
<dbReference type="OrthoDB" id="9804277at2"/>
<evidence type="ECO:0000256" key="8">
    <source>
        <dbReference type="ARBA" id="ARBA00023315"/>
    </source>
</evidence>
<dbReference type="InterPro" id="IPR036526">
    <property type="entry name" value="C-N_Hydrolase_sf"/>
</dbReference>
<dbReference type="Pfam" id="PF20154">
    <property type="entry name" value="LNT_N"/>
    <property type="match status" value="1"/>
</dbReference>
<dbReference type="GO" id="GO:0005886">
    <property type="term" value="C:plasma membrane"/>
    <property type="evidence" value="ECO:0007669"/>
    <property type="project" value="UniProtKB-SubCell"/>
</dbReference>
<dbReference type="EMBL" id="JACCEW010000007">
    <property type="protein sequence ID" value="NYT38842.1"/>
    <property type="molecule type" value="Genomic_DNA"/>
</dbReference>
<feature type="transmembrane region" description="Helical" evidence="9">
    <location>
        <begin position="178"/>
        <end position="204"/>
    </location>
</feature>
<evidence type="ECO:0000313" key="12">
    <source>
        <dbReference type="Proteomes" id="UP000580517"/>
    </source>
</evidence>
<proteinExistence type="inferred from homology"/>
<comment type="catalytic activity">
    <reaction evidence="9">
        <text>N-terminal S-1,2-diacyl-sn-glyceryl-L-cysteinyl-[lipoprotein] + a glycerophospholipid = N-acyl-S-1,2-diacyl-sn-glyceryl-L-cysteinyl-[lipoprotein] + a 2-acyl-sn-glycero-3-phospholipid + H(+)</text>
        <dbReference type="Rhea" id="RHEA:48228"/>
        <dbReference type="Rhea" id="RHEA-COMP:14681"/>
        <dbReference type="Rhea" id="RHEA-COMP:14684"/>
        <dbReference type="ChEBI" id="CHEBI:15378"/>
        <dbReference type="ChEBI" id="CHEBI:136912"/>
        <dbReference type="ChEBI" id="CHEBI:140656"/>
        <dbReference type="ChEBI" id="CHEBI:140657"/>
        <dbReference type="ChEBI" id="CHEBI:140660"/>
        <dbReference type="EC" id="2.3.1.269"/>
    </reaction>
</comment>
<accession>A0A853FGS3</accession>
<keyword evidence="5 9" id="KW-0812">Transmembrane</keyword>
<reference evidence="11 12" key="1">
    <citation type="submission" date="2020-07" db="EMBL/GenBank/DDBJ databases">
        <title>Taxonomic revisions and descriptions of new bacterial species based on genomic comparisons in the high-G+C-content subgroup of the family Alcaligenaceae.</title>
        <authorList>
            <person name="Szabo A."/>
            <person name="Felfoldi T."/>
        </authorList>
    </citation>
    <scope>NUCLEOTIDE SEQUENCE [LARGE SCALE GENOMIC DNA]</scope>
    <source>
        <strain evidence="11 12">DSM 25264</strain>
    </source>
</reference>
<dbReference type="InterPro" id="IPR003010">
    <property type="entry name" value="C-N_Hydrolase"/>
</dbReference>
<protein>
    <recommendedName>
        <fullName evidence="9">Apolipoprotein N-acyltransferase</fullName>
        <shortName evidence="9">ALP N-acyltransferase</shortName>
        <ecNumber evidence="9">2.3.1.269</ecNumber>
    </recommendedName>
</protein>
<dbReference type="SUPFAM" id="SSF56317">
    <property type="entry name" value="Carbon-nitrogen hydrolase"/>
    <property type="match status" value="1"/>
</dbReference>
<keyword evidence="6 9" id="KW-1133">Transmembrane helix</keyword>
<dbReference type="InterPro" id="IPR045378">
    <property type="entry name" value="LNT_N"/>
</dbReference>
<comment type="pathway">
    <text evidence="9">Protein modification; lipoprotein biosynthesis (N-acyl transfer).</text>
</comment>
<comment type="caution">
    <text evidence="11">The sequence shown here is derived from an EMBL/GenBank/DDBJ whole genome shotgun (WGS) entry which is preliminary data.</text>
</comment>
<evidence type="ECO:0000256" key="3">
    <source>
        <dbReference type="ARBA" id="ARBA00022475"/>
    </source>
</evidence>
<evidence type="ECO:0000256" key="1">
    <source>
        <dbReference type="ARBA" id="ARBA00004651"/>
    </source>
</evidence>
<dbReference type="Pfam" id="PF00795">
    <property type="entry name" value="CN_hydrolase"/>
    <property type="match status" value="1"/>
</dbReference>
<evidence type="ECO:0000256" key="5">
    <source>
        <dbReference type="ARBA" id="ARBA00022692"/>
    </source>
</evidence>
<evidence type="ECO:0000256" key="2">
    <source>
        <dbReference type="ARBA" id="ARBA00010065"/>
    </source>
</evidence>
<feature type="transmembrane region" description="Helical" evidence="9">
    <location>
        <begin position="99"/>
        <end position="127"/>
    </location>
</feature>
<keyword evidence="7 9" id="KW-0472">Membrane</keyword>
<evidence type="ECO:0000256" key="9">
    <source>
        <dbReference type="HAMAP-Rule" id="MF_01148"/>
    </source>
</evidence>
<gene>
    <name evidence="9 11" type="primary">lnt</name>
    <name evidence="11" type="ORF">H0A68_18360</name>
</gene>
<dbReference type="EC" id="2.3.1.269" evidence="9"/>
<dbReference type="GO" id="GO:0042158">
    <property type="term" value="P:lipoprotein biosynthetic process"/>
    <property type="evidence" value="ECO:0007669"/>
    <property type="project" value="UniProtKB-UniRule"/>
</dbReference>
<feature type="transmembrane region" description="Helical" evidence="9">
    <location>
        <begin position="139"/>
        <end position="158"/>
    </location>
</feature>
<dbReference type="NCBIfam" id="TIGR00546">
    <property type="entry name" value="lnt"/>
    <property type="match status" value="1"/>
</dbReference>
<name>A0A853FGS3_9BURK</name>
<comment type="similarity">
    <text evidence="2 9">Belongs to the CN hydrolase family. Apolipoprotein N-acyltransferase subfamily.</text>
</comment>
<dbReference type="InterPro" id="IPR004563">
    <property type="entry name" value="Apolipo_AcylTrfase"/>
</dbReference>
<keyword evidence="3 9" id="KW-1003">Cell membrane</keyword>
<dbReference type="RefSeq" id="WP_129971309.1">
    <property type="nucleotide sequence ID" value="NZ_JACCEW010000007.1"/>
</dbReference>
<feature type="domain" description="CN hydrolase" evidence="10">
    <location>
        <begin position="251"/>
        <end position="512"/>
    </location>
</feature>
<feature type="transmembrane region" description="Helical" evidence="9">
    <location>
        <begin position="12"/>
        <end position="34"/>
    </location>
</feature>
<evidence type="ECO:0000256" key="4">
    <source>
        <dbReference type="ARBA" id="ARBA00022679"/>
    </source>
</evidence>
<keyword evidence="4 9" id="KW-0808">Transferase</keyword>
<dbReference type="HAMAP" id="MF_01148">
    <property type="entry name" value="Lnt"/>
    <property type="match status" value="1"/>
</dbReference>
<keyword evidence="12" id="KW-1185">Reference proteome</keyword>
<evidence type="ECO:0000259" key="10">
    <source>
        <dbReference type="PROSITE" id="PS50263"/>
    </source>
</evidence>
<dbReference type="UniPathway" id="UPA00666"/>
<evidence type="ECO:0000313" key="11">
    <source>
        <dbReference type="EMBL" id="NYT38842.1"/>
    </source>
</evidence>
<comment type="function">
    <text evidence="9">Catalyzes the phospholipid dependent N-acylation of the N-terminal cysteine of apolipoprotein, the last step in lipoprotein maturation.</text>
</comment>
<dbReference type="Gene3D" id="3.60.110.10">
    <property type="entry name" value="Carbon-nitrogen hydrolase"/>
    <property type="match status" value="1"/>
</dbReference>
<dbReference type="PROSITE" id="PS50263">
    <property type="entry name" value="CN_HYDROLASE"/>
    <property type="match status" value="1"/>
</dbReference>
<comment type="subcellular location">
    <subcellularLocation>
        <location evidence="1 9">Cell membrane</location>
        <topology evidence="1 9">Multi-pass membrane protein</topology>
    </subcellularLocation>
</comment>
<dbReference type="PANTHER" id="PTHR38686:SF1">
    <property type="entry name" value="APOLIPOPROTEIN N-ACYLTRANSFERASE"/>
    <property type="match status" value="1"/>
</dbReference>
<dbReference type="PANTHER" id="PTHR38686">
    <property type="entry name" value="APOLIPOPROTEIN N-ACYLTRANSFERASE"/>
    <property type="match status" value="1"/>
</dbReference>
<dbReference type="CDD" id="cd07571">
    <property type="entry name" value="ALP_N-acyl_transferase"/>
    <property type="match status" value="1"/>
</dbReference>
<keyword evidence="11" id="KW-0449">Lipoprotein</keyword>
<dbReference type="GO" id="GO:0016410">
    <property type="term" value="F:N-acyltransferase activity"/>
    <property type="evidence" value="ECO:0007669"/>
    <property type="project" value="UniProtKB-UniRule"/>
</dbReference>
<organism evidence="11 12">
    <name type="scientific">Allopusillimonas soli</name>
    <dbReference type="NCBI Taxonomy" id="659016"/>
    <lineage>
        <taxon>Bacteria</taxon>
        <taxon>Pseudomonadati</taxon>
        <taxon>Pseudomonadota</taxon>
        <taxon>Betaproteobacteria</taxon>
        <taxon>Burkholderiales</taxon>
        <taxon>Alcaligenaceae</taxon>
        <taxon>Allopusillimonas</taxon>
    </lineage>
</organism>
<evidence type="ECO:0000256" key="7">
    <source>
        <dbReference type="ARBA" id="ARBA00023136"/>
    </source>
</evidence>
<sequence length="555" mass="60641">MPPDQRSSTSILSRASGPAVLLVLGTIHALSFSPDPLPQWLLPFIQIFGLAFLAHHVFLARRMRDAAAGAFLFCFANFAVGMYWLYISMHDYGAMAAPLAIAAVAVLAAIMALYGTLACAASWWLGAKYLDARASYQRHLLLAATFASCWTAAEWLRGTLFTGLPWLNIGYAHVEGMLAPWAPIIGVYGVAWLAAFASGAIGLLALARNSSNDARAAVGVGIAILTGLIGIFLHHVQWAQPQGKPLIVRLVQGNVPQSEKFDPGLMVQGQIDYLSLAELAPRAPDGKPDIIVLPETVVPLFQDDVAPELWDRWLDVARMQDASLILGVPLHDYVQGRERFTNSVIGVNANTPRQAIIDANPAMRYDKHHLVPFGEFVPAGFRWFVDAMTIPLGDFDRGPVRQRLFTIDGTVFAPNICYEDVFGEQIIASVRDSDRLGPGANVLVNVSNLAWFGDSWALRQHLQISRMRALETARPMLRATNTGMTAAIDPDGSIRAVLDPLQKGVLDVEVQGMTGITPYVRWGDRLALGWTVLFLILALALRRRPLTGDEQHNKG</sequence>